<keyword evidence="2" id="KW-1185">Reference proteome</keyword>
<evidence type="ECO:0000313" key="2">
    <source>
        <dbReference type="Proteomes" id="UP000320762"/>
    </source>
</evidence>
<reference evidence="1 2" key="1">
    <citation type="journal article" date="2019" name="New Phytol.">
        <title>Comparative genomics reveals unique wood-decay strategies and fruiting body development in the Schizophyllaceae.</title>
        <authorList>
            <person name="Almasi E."/>
            <person name="Sahu N."/>
            <person name="Krizsan K."/>
            <person name="Balint B."/>
            <person name="Kovacs G.M."/>
            <person name="Kiss B."/>
            <person name="Cseklye J."/>
            <person name="Drula E."/>
            <person name="Henrissat B."/>
            <person name="Nagy I."/>
            <person name="Chovatia M."/>
            <person name="Adam C."/>
            <person name="LaButti K."/>
            <person name="Lipzen A."/>
            <person name="Riley R."/>
            <person name="Grigoriev I.V."/>
            <person name="Nagy L.G."/>
        </authorList>
    </citation>
    <scope>NUCLEOTIDE SEQUENCE [LARGE SCALE GENOMIC DNA]</scope>
    <source>
        <strain evidence="1 2">NL-1724</strain>
    </source>
</reference>
<organism evidence="1 2">
    <name type="scientific">Schizophyllum amplum</name>
    <dbReference type="NCBI Taxonomy" id="97359"/>
    <lineage>
        <taxon>Eukaryota</taxon>
        <taxon>Fungi</taxon>
        <taxon>Dikarya</taxon>
        <taxon>Basidiomycota</taxon>
        <taxon>Agaricomycotina</taxon>
        <taxon>Agaricomycetes</taxon>
        <taxon>Agaricomycetidae</taxon>
        <taxon>Agaricales</taxon>
        <taxon>Schizophyllaceae</taxon>
        <taxon>Schizophyllum</taxon>
    </lineage>
</organism>
<comment type="caution">
    <text evidence="1">The sequence shown here is derived from an EMBL/GenBank/DDBJ whole genome shotgun (WGS) entry which is preliminary data.</text>
</comment>
<proteinExistence type="predicted"/>
<dbReference type="EMBL" id="VDMD01000073">
    <property type="protein sequence ID" value="TRM56313.1"/>
    <property type="molecule type" value="Genomic_DNA"/>
</dbReference>
<sequence>MQEKGRWPERPAVKLLVPEGLMRKRVLAMRLVLQDCAESTRGVACNGMGWARHVSGHSRDGSARDMSYAQIRRAALLAICPSRWDAGSPFRKHMYQHRRVVRLPACPCKPVDKEHRRYKTLQPRMRVRGDAGRMYHDIARSYIRCYGHAEGMRERARQSNGCVMFIASPVDRDSASAAV</sequence>
<dbReference type="Proteomes" id="UP000320762">
    <property type="component" value="Unassembled WGS sequence"/>
</dbReference>
<evidence type="ECO:0000313" key="1">
    <source>
        <dbReference type="EMBL" id="TRM56313.1"/>
    </source>
</evidence>
<gene>
    <name evidence="1" type="ORF">BD626DRAFT_541390</name>
</gene>
<dbReference type="AlphaFoldDB" id="A0A550BUY1"/>
<name>A0A550BUY1_9AGAR</name>
<accession>A0A550BUY1</accession>
<protein>
    <submittedName>
        <fullName evidence="1">Uncharacterized protein</fullName>
    </submittedName>
</protein>